<evidence type="ECO:0000313" key="2">
    <source>
        <dbReference type="Proteomes" id="UP000229647"/>
    </source>
</evidence>
<sequence>MISSREHSFVNVAKSIADIAVNPTEKISTRENFKEQIDSHALHVIEDRPVSNAYTYFIDKGEIYIDEERRTKLFVDPEERGGLSLFGTKEAIKNSLLHPGQIVFLYSPPGQVTFEKGTKYDKVKPYPDGQLYLLTSKNDHQIDAMAISVSKEQERQVLSTFFGEQNIKYGGFDDEVQKIKYFLTTPTTVTDFDIDSLLVYLEGVSNKNNFLVYKNVHKEEFFLSDILYDLRQGWMKEIKPRIKIDYQKVFDMAQRGDIRGAYINQLKDPIYIALYAKNGKIPLGGGCGGNDSENEFDRSKDFMKADPLSTNYRLKTLSVEDIMKKSKEEDTDEYGSLKFSPCPVCNGEHTRPRHVLLEFCPDKKRENGEPIPIPKC</sequence>
<comment type="caution">
    <text evidence="1">The sequence shown here is derived from an EMBL/GenBank/DDBJ whole genome shotgun (WGS) entry which is preliminary data.</text>
</comment>
<gene>
    <name evidence="1" type="ORF">CO165_01145</name>
</gene>
<organism evidence="1 2">
    <name type="scientific">Candidatus Roizmanbacteria bacterium CG_4_9_14_3_um_filter_33_18</name>
    <dbReference type="NCBI Taxonomy" id="1974841"/>
    <lineage>
        <taxon>Bacteria</taxon>
        <taxon>Candidatus Roizmaniibacteriota</taxon>
    </lineage>
</organism>
<evidence type="ECO:0000313" key="1">
    <source>
        <dbReference type="EMBL" id="PJA55893.1"/>
    </source>
</evidence>
<reference evidence="2" key="1">
    <citation type="submission" date="2017-09" db="EMBL/GenBank/DDBJ databases">
        <title>Depth-based differentiation of microbial function through sediment-hosted aquifers and enrichment of novel symbionts in the deep terrestrial subsurface.</title>
        <authorList>
            <person name="Probst A.J."/>
            <person name="Ladd B."/>
            <person name="Jarett J.K."/>
            <person name="Geller-Mcgrath D.E."/>
            <person name="Sieber C.M.K."/>
            <person name="Emerson J.B."/>
            <person name="Anantharaman K."/>
            <person name="Thomas B.C."/>
            <person name="Malmstrom R."/>
            <person name="Stieglmeier M."/>
            <person name="Klingl A."/>
            <person name="Woyke T."/>
            <person name="Ryan C.M."/>
            <person name="Banfield J.F."/>
        </authorList>
    </citation>
    <scope>NUCLEOTIDE SEQUENCE [LARGE SCALE GENOMIC DNA]</scope>
</reference>
<name>A0A2M7XYT1_9BACT</name>
<accession>A0A2M7XYT1</accession>
<dbReference type="Proteomes" id="UP000229647">
    <property type="component" value="Unassembled WGS sequence"/>
</dbReference>
<dbReference type="EMBL" id="PFWL01000050">
    <property type="protein sequence ID" value="PJA55893.1"/>
    <property type="molecule type" value="Genomic_DNA"/>
</dbReference>
<dbReference type="AlphaFoldDB" id="A0A2M7XYT1"/>
<proteinExistence type="predicted"/>
<protein>
    <submittedName>
        <fullName evidence="1">Uncharacterized protein</fullName>
    </submittedName>
</protein>